<evidence type="ECO:0000313" key="2">
    <source>
        <dbReference type="Proteomes" id="UP000236291"/>
    </source>
</evidence>
<reference evidence="1 2" key="1">
    <citation type="journal article" date="2014" name="Am. J. Bot.">
        <title>Genome assembly and annotation for red clover (Trifolium pratense; Fabaceae).</title>
        <authorList>
            <person name="Istvanek J."/>
            <person name="Jaros M."/>
            <person name="Krenek A."/>
            <person name="Repkova J."/>
        </authorList>
    </citation>
    <scope>NUCLEOTIDE SEQUENCE [LARGE SCALE GENOMIC DNA]</scope>
    <source>
        <strain evidence="2">cv. Tatra</strain>
        <tissue evidence="1">Young leaves</tissue>
    </source>
</reference>
<protein>
    <submittedName>
        <fullName evidence="1">Uncharacterized protein</fullName>
    </submittedName>
</protein>
<dbReference type="EMBL" id="ASHM01209933">
    <property type="protein sequence ID" value="PNX67464.1"/>
    <property type="molecule type" value="Genomic_DNA"/>
</dbReference>
<organism evidence="1 2">
    <name type="scientific">Trifolium pratense</name>
    <name type="common">Red clover</name>
    <dbReference type="NCBI Taxonomy" id="57577"/>
    <lineage>
        <taxon>Eukaryota</taxon>
        <taxon>Viridiplantae</taxon>
        <taxon>Streptophyta</taxon>
        <taxon>Embryophyta</taxon>
        <taxon>Tracheophyta</taxon>
        <taxon>Spermatophyta</taxon>
        <taxon>Magnoliopsida</taxon>
        <taxon>eudicotyledons</taxon>
        <taxon>Gunneridae</taxon>
        <taxon>Pentapetalae</taxon>
        <taxon>rosids</taxon>
        <taxon>fabids</taxon>
        <taxon>Fabales</taxon>
        <taxon>Fabaceae</taxon>
        <taxon>Papilionoideae</taxon>
        <taxon>50 kb inversion clade</taxon>
        <taxon>NPAAA clade</taxon>
        <taxon>Hologalegina</taxon>
        <taxon>IRL clade</taxon>
        <taxon>Trifolieae</taxon>
        <taxon>Trifolium</taxon>
    </lineage>
</organism>
<accession>A0A2K3KMD3</accession>
<name>A0A2K3KMD3_TRIPR</name>
<evidence type="ECO:0000313" key="1">
    <source>
        <dbReference type="EMBL" id="PNX67464.1"/>
    </source>
</evidence>
<proteinExistence type="predicted"/>
<sequence>GRLEGMRRSCPCVTCLAPVNWVFEVISQPTDIGAPFLSGMSLIKLAFGDANLTDPFLKCFGRTNEIFRCP</sequence>
<feature type="non-terminal residue" evidence="1">
    <location>
        <position position="1"/>
    </location>
</feature>
<gene>
    <name evidence="1" type="ORF">L195_g063529</name>
</gene>
<reference evidence="1 2" key="2">
    <citation type="journal article" date="2017" name="Front. Plant Sci.">
        <title>Gene Classification and Mining of Molecular Markers Useful in Red Clover (Trifolium pratense) Breeding.</title>
        <authorList>
            <person name="Istvanek J."/>
            <person name="Dluhosova J."/>
            <person name="Dluhos P."/>
            <person name="Patkova L."/>
            <person name="Nedelnik J."/>
            <person name="Repkova J."/>
        </authorList>
    </citation>
    <scope>NUCLEOTIDE SEQUENCE [LARGE SCALE GENOMIC DNA]</scope>
    <source>
        <strain evidence="2">cv. Tatra</strain>
        <tissue evidence="1">Young leaves</tissue>
    </source>
</reference>
<comment type="caution">
    <text evidence="1">The sequence shown here is derived from an EMBL/GenBank/DDBJ whole genome shotgun (WGS) entry which is preliminary data.</text>
</comment>
<dbReference type="AlphaFoldDB" id="A0A2K3KMD3"/>
<dbReference type="Proteomes" id="UP000236291">
    <property type="component" value="Unassembled WGS sequence"/>
</dbReference>